<dbReference type="Gene3D" id="1.10.100.10">
    <property type="entry name" value="Insulin-like"/>
    <property type="match status" value="1"/>
</dbReference>
<dbReference type="GO" id="GO:0005179">
    <property type="term" value="F:hormone activity"/>
    <property type="evidence" value="ECO:0007669"/>
    <property type="project" value="InterPro"/>
</dbReference>
<dbReference type="AlphaFoldDB" id="A0A1X9ZND9"/>
<dbReference type="GO" id="GO:0030133">
    <property type="term" value="C:transport vesicle"/>
    <property type="evidence" value="ECO:0007669"/>
    <property type="project" value="UniProtKB-SubCell"/>
</dbReference>
<reference evidence="7" key="2">
    <citation type="submission" date="2017-04" db="EMBL/GenBank/DDBJ databases">
        <authorList>
            <person name="Afonso C.L."/>
            <person name="Miller P.J."/>
            <person name="Scott M.A."/>
            <person name="Spackman E."/>
            <person name="Goraichik I."/>
            <person name="Dimitrov K.M."/>
            <person name="Suarez D.L."/>
            <person name="Swayne D.E."/>
        </authorList>
    </citation>
    <scope>NUCLEOTIDE SEQUENCE</scope>
</reference>
<dbReference type="Pfam" id="PF00049">
    <property type="entry name" value="Insulin"/>
    <property type="match status" value="1"/>
</dbReference>
<feature type="chain" id="PRO_5012078468" evidence="5">
    <location>
        <begin position="28"/>
        <end position="176"/>
    </location>
</feature>
<name>A0A1X9ZND9_DERRE</name>
<feature type="domain" description="Insulin-like" evidence="6">
    <location>
        <begin position="41"/>
        <end position="176"/>
    </location>
</feature>
<evidence type="ECO:0000313" key="7">
    <source>
        <dbReference type="EMBL" id="ARS73221.1"/>
    </source>
</evidence>
<dbReference type="SMART" id="SM00078">
    <property type="entry name" value="IlGF"/>
    <property type="match status" value="1"/>
</dbReference>
<dbReference type="InterPro" id="IPR036438">
    <property type="entry name" value="Insulin-like_sf"/>
</dbReference>
<dbReference type="SUPFAM" id="SSF56994">
    <property type="entry name" value="Insulin-like"/>
    <property type="match status" value="1"/>
</dbReference>
<comment type="subcellular location">
    <subcellularLocation>
        <location evidence="1">Cytoplasmic vesicle</location>
        <location evidence="1">Secretory vesicle</location>
    </subcellularLocation>
    <subcellularLocation>
        <location evidence="4">Secreted</location>
    </subcellularLocation>
</comment>
<dbReference type="PROSITE" id="PS00262">
    <property type="entry name" value="INSULIN"/>
    <property type="match status" value="1"/>
</dbReference>
<evidence type="ECO:0000256" key="1">
    <source>
        <dbReference type="ARBA" id="ARBA00004398"/>
    </source>
</evidence>
<evidence type="ECO:0000256" key="4">
    <source>
        <dbReference type="RuleBase" id="RU000406"/>
    </source>
</evidence>
<protein>
    <submittedName>
        <fullName evidence="7">Insulin 1</fullName>
    </submittedName>
</protein>
<dbReference type="PIRSF" id="PIRSF018431">
    <property type="entry name" value="Molluscan_insulin_rel_peptide"/>
    <property type="match status" value="1"/>
</dbReference>
<accession>A0A1X9ZND9</accession>
<dbReference type="InterPro" id="IPR016179">
    <property type="entry name" value="Insulin-like"/>
</dbReference>
<evidence type="ECO:0000256" key="2">
    <source>
        <dbReference type="ARBA" id="ARBA00009034"/>
    </source>
</evidence>
<sequence>MTGNVEHYTSLTAVLITISLLIYQAQGQSRSCSLLSRPHPNGFCGEKLAAAHRNLCFLIRRSYPEFFPMVKRSVPRSDEGNIDQSEFAELDAGMRDNGLTSYKHNQLEETSSPLPDLNKILISSMTPKDVSEYSTQNLPGSDFLDLLVEKAPRKKRSLVCECCYGPCTVRIIARYC</sequence>
<dbReference type="CDD" id="cd00101">
    <property type="entry name" value="IlGF_like"/>
    <property type="match status" value="1"/>
</dbReference>
<evidence type="ECO:0000256" key="5">
    <source>
        <dbReference type="SAM" id="SignalP"/>
    </source>
</evidence>
<organism evidence="7">
    <name type="scientific">Deroceras reticulatum</name>
    <name type="common">Gray garden slug</name>
    <dbReference type="NCBI Taxonomy" id="145610"/>
    <lineage>
        <taxon>Eukaryota</taxon>
        <taxon>Metazoa</taxon>
        <taxon>Spiralia</taxon>
        <taxon>Lophotrochozoa</taxon>
        <taxon>Mollusca</taxon>
        <taxon>Gastropoda</taxon>
        <taxon>Heterobranchia</taxon>
        <taxon>Euthyneura</taxon>
        <taxon>Panpulmonata</taxon>
        <taxon>Eupulmonata</taxon>
        <taxon>Stylommatophora</taxon>
        <taxon>Helicina</taxon>
        <taxon>Limacoidea</taxon>
        <taxon>Agriolimacidae</taxon>
        <taxon>Deroceras</taxon>
    </lineage>
</organism>
<evidence type="ECO:0000256" key="3">
    <source>
        <dbReference type="ARBA" id="ARBA00023329"/>
    </source>
</evidence>
<feature type="signal peptide" evidence="5">
    <location>
        <begin position="1"/>
        <end position="27"/>
    </location>
</feature>
<dbReference type="EMBL" id="MF033103">
    <property type="protein sequence ID" value="ARS73221.1"/>
    <property type="molecule type" value="mRNA"/>
</dbReference>
<comment type="similarity">
    <text evidence="2 4">Belongs to the insulin family.</text>
</comment>
<proteinExistence type="evidence at transcript level"/>
<dbReference type="GO" id="GO:0005576">
    <property type="term" value="C:extracellular region"/>
    <property type="evidence" value="ECO:0007669"/>
    <property type="project" value="UniProtKB-SubCell"/>
</dbReference>
<reference evidence="7" key="1">
    <citation type="journal article" date="2017" name="Peptides">
        <title>Neuropeptides predicted from the transcriptome analysis of the gray garden slug Deroceras reticulatum.</title>
        <authorList>
            <person name="Ahn S.J."/>
            <person name="Martin R."/>
            <person name="Rao S."/>
            <person name="Choi M.Y."/>
        </authorList>
    </citation>
    <scope>NUCLEOTIDE SEQUENCE</scope>
</reference>
<evidence type="ECO:0000259" key="6">
    <source>
        <dbReference type="SMART" id="SM00078"/>
    </source>
</evidence>
<keyword evidence="5" id="KW-0732">Signal</keyword>
<keyword evidence="3" id="KW-0968">Cytoplasmic vesicle</keyword>
<keyword evidence="4" id="KW-0964">Secreted</keyword>
<dbReference type="InterPro" id="IPR022353">
    <property type="entry name" value="Insulin_CS"/>
</dbReference>